<reference evidence="2" key="1">
    <citation type="submission" date="2015-04" db="UniProtKB">
        <authorList>
            <consortium name="EnsemblPlants"/>
        </authorList>
    </citation>
    <scope>IDENTIFICATION</scope>
</reference>
<protein>
    <submittedName>
        <fullName evidence="2">Uncharacterized protein</fullName>
    </submittedName>
</protein>
<dbReference type="EnsemblPlants" id="OPUNC09G04990.1">
    <property type="protein sequence ID" value="OPUNC09G04990.1"/>
    <property type="gene ID" value="OPUNC09G04990"/>
</dbReference>
<feature type="compositionally biased region" description="Low complexity" evidence="1">
    <location>
        <begin position="108"/>
        <end position="118"/>
    </location>
</feature>
<evidence type="ECO:0000313" key="2">
    <source>
        <dbReference type="EnsemblPlants" id="OPUNC09G04990.1"/>
    </source>
</evidence>
<keyword evidence="3" id="KW-1185">Reference proteome</keyword>
<reference evidence="2" key="2">
    <citation type="submission" date="2018-05" db="EMBL/GenBank/DDBJ databases">
        <title>OpunRS2 (Oryza punctata Reference Sequence Version 2).</title>
        <authorList>
            <person name="Zhang J."/>
            <person name="Kudrna D."/>
            <person name="Lee S."/>
            <person name="Talag J."/>
            <person name="Welchert J."/>
            <person name="Wing R.A."/>
        </authorList>
    </citation>
    <scope>NUCLEOTIDE SEQUENCE [LARGE SCALE GENOMIC DNA]</scope>
</reference>
<sequence>MVAVAAARRRAGHGIRGQPHRAVRDRAQGPAQQGVHGARGCGTSASASPHTPPSGSTTCGTTSATSTSYRLGNIGGVMTSAASAAGSFLPHSLGSDRVSDNVKSLFPSSSTASGAASAGHDEYRASPPDLLSHPTSNQQPQELCLTLQSNQHQIFSHVSSNHHV</sequence>
<dbReference type="AlphaFoldDB" id="A0A0E0LZU7"/>
<accession>A0A0E0LZU7</accession>
<feature type="region of interest" description="Disordered" evidence="1">
    <location>
        <begin position="106"/>
        <end position="139"/>
    </location>
</feature>
<evidence type="ECO:0000313" key="3">
    <source>
        <dbReference type="Proteomes" id="UP000026962"/>
    </source>
</evidence>
<proteinExistence type="predicted"/>
<feature type="compositionally biased region" description="Low complexity" evidence="1">
    <location>
        <begin position="42"/>
        <end position="66"/>
    </location>
</feature>
<dbReference type="HOGENOM" id="CLU_1621676_0_0_1"/>
<dbReference type="Proteomes" id="UP000026962">
    <property type="component" value="Chromosome 9"/>
</dbReference>
<name>A0A0E0LZU7_ORYPU</name>
<evidence type="ECO:0000256" key="1">
    <source>
        <dbReference type="SAM" id="MobiDB-lite"/>
    </source>
</evidence>
<feature type="compositionally biased region" description="Basic residues" evidence="1">
    <location>
        <begin position="7"/>
        <end position="21"/>
    </location>
</feature>
<dbReference type="Gramene" id="OPUNC09G04990.1">
    <property type="protein sequence ID" value="OPUNC09G04990.1"/>
    <property type="gene ID" value="OPUNC09G04990"/>
</dbReference>
<organism evidence="2">
    <name type="scientific">Oryza punctata</name>
    <name type="common">Red rice</name>
    <dbReference type="NCBI Taxonomy" id="4537"/>
    <lineage>
        <taxon>Eukaryota</taxon>
        <taxon>Viridiplantae</taxon>
        <taxon>Streptophyta</taxon>
        <taxon>Embryophyta</taxon>
        <taxon>Tracheophyta</taxon>
        <taxon>Spermatophyta</taxon>
        <taxon>Magnoliopsida</taxon>
        <taxon>Liliopsida</taxon>
        <taxon>Poales</taxon>
        <taxon>Poaceae</taxon>
        <taxon>BOP clade</taxon>
        <taxon>Oryzoideae</taxon>
        <taxon>Oryzeae</taxon>
        <taxon>Oryzinae</taxon>
        <taxon>Oryza</taxon>
    </lineage>
</organism>
<feature type="region of interest" description="Disordered" evidence="1">
    <location>
        <begin position="1"/>
        <end position="66"/>
    </location>
</feature>